<evidence type="ECO:0000313" key="7">
    <source>
        <dbReference type="Proteomes" id="UP000234331"/>
    </source>
</evidence>
<dbReference type="GO" id="GO:0004806">
    <property type="term" value="F:triacylglycerol lipase activity"/>
    <property type="evidence" value="ECO:0007669"/>
    <property type="project" value="TreeGrafter"/>
</dbReference>
<dbReference type="PANTHER" id="PTHR48081:SF30">
    <property type="entry name" value="ACETYL-HYDROLASE LIPR-RELATED"/>
    <property type="match status" value="1"/>
</dbReference>
<dbReference type="PROSITE" id="PS01174">
    <property type="entry name" value="LIPASE_GDXG_SER"/>
    <property type="match status" value="1"/>
</dbReference>
<dbReference type="InterPro" id="IPR050300">
    <property type="entry name" value="GDXG_lipolytic_enzyme"/>
</dbReference>
<dbReference type="AlphaFoldDB" id="A0A2I2KJD1"/>
<feature type="region of interest" description="Disordered" evidence="4">
    <location>
        <begin position="1"/>
        <end position="23"/>
    </location>
</feature>
<sequence>MELRGPVEETIGNPAGGGARGRAADPGLVERRAMIEQALGAQPLAPGVTVERIGPGGVPVARVSPLNARADSALLWFHGGGFRLGSAAGWLPFASRLVAAVGRECFLVDYPLAPESPFPAALDAGEVVYRWLAGQGVRIVLAGDSAGGGIAAALALTVAAKEHGGAHVGSVFFSPWLDLRVRNASYEANADHDQQFSRAAAEEAAGLYAVGVPVADPRVSPVLGSWSGQPPVLLETSTTEVLRDDARELAGCLIEAGVQMWFREVPNQAHDWHILYPQVPAGLDSFRLTAAFLDSLAG</sequence>
<organism evidence="6 7">
    <name type="scientific">Frankia canadensis</name>
    <dbReference type="NCBI Taxonomy" id="1836972"/>
    <lineage>
        <taxon>Bacteria</taxon>
        <taxon>Bacillati</taxon>
        <taxon>Actinomycetota</taxon>
        <taxon>Actinomycetes</taxon>
        <taxon>Frankiales</taxon>
        <taxon>Frankiaceae</taxon>
        <taxon>Frankia</taxon>
    </lineage>
</organism>
<dbReference type="SUPFAM" id="SSF53474">
    <property type="entry name" value="alpha/beta-Hydrolases"/>
    <property type="match status" value="1"/>
</dbReference>
<dbReference type="EMBL" id="FZMO01000015">
    <property type="protein sequence ID" value="SNQ45768.1"/>
    <property type="molecule type" value="Genomic_DNA"/>
</dbReference>
<accession>A0A2I2KJD1</accession>
<evidence type="ECO:0000313" key="6">
    <source>
        <dbReference type="EMBL" id="SNQ45768.1"/>
    </source>
</evidence>
<gene>
    <name evidence="6" type="ORF">FRACA_1110005</name>
</gene>
<dbReference type="RefSeq" id="WP_133150543.1">
    <property type="nucleotide sequence ID" value="NZ_FZMO01000015.1"/>
</dbReference>
<dbReference type="InterPro" id="IPR029058">
    <property type="entry name" value="AB_hydrolase_fold"/>
</dbReference>
<evidence type="ECO:0000256" key="1">
    <source>
        <dbReference type="ARBA" id="ARBA00010515"/>
    </source>
</evidence>
<dbReference type="Proteomes" id="UP000234331">
    <property type="component" value="Unassembled WGS sequence"/>
</dbReference>
<comment type="similarity">
    <text evidence="1">Belongs to the 'GDXG' lipolytic enzyme family.</text>
</comment>
<evidence type="ECO:0000256" key="3">
    <source>
        <dbReference type="PROSITE-ProRule" id="PRU10038"/>
    </source>
</evidence>
<dbReference type="Gene3D" id="3.40.50.1820">
    <property type="entry name" value="alpha/beta hydrolase"/>
    <property type="match status" value="1"/>
</dbReference>
<keyword evidence="2" id="KW-0378">Hydrolase</keyword>
<dbReference type="InterPro" id="IPR033140">
    <property type="entry name" value="Lipase_GDXG_put_SER_AS"/>
</dbReference>
<reference evidence="6 7" key="1">
    <citation type="submission" date="2017-06" db="EMBL/GenBank/DDBJ databases">
        <authorList>
            <person name="Kim H.J."/>
            <person name="Triplett B.A."/>
        </authorList>
    </citation>
    <scope>NUCLEOTIDE SEQUENCE [LARGE SCALE GENOMIC DNA]</scope>
    <source>
        <strain evidence="6">FRACA_ARgP5</strain>
    </source>
</reference>
<keyword evidence="7" id="KW-1185">Reference proteome</keyword>
<feature type="active site" evidence="3">
    <location>
        <position position="145"/>
    </location>
</feature>
<feature type="domain" description="Alpha/beta hydrolase fold-3" evidence="5">
    <location>
        <begin position="74"/>
        <end position="273"/>
    </location>
</feature>
<dbReference type="Pfam" id="PF07859">
    <property type="entry name" value="Abhydrolase_3"/>
    <property type="match status" value="1"/>
</dbReference>
<proteinExistence type="inferred from homology"/>
<evidence type="ECO:0000256" key="4">
    <source>
        <dbReference type="SAM" id="MobiDB-lite"/>
    </source>
</evidence>
<dbReference type="InterPro" id="IPR013094">
    <property type="entry name" value="AB_hydrolase_3"/>
</dbReference>
<dbReference type="PANTHER" id="PTHR48081">
    <property type="entry name" value="AB HYDROLASE SUPERFAMILY PROTEIN C4A8.06C"/>
    <property type="match status" value="1"/>
</dbReference>
<name>A0A2I2KJD1_9ACTN</name>
<protein>
    <submittedName>
        <fullName evidence="6">Esterase/lipase</fullName>
    </submittedName>
</protein>
<evidence type="ECO:0000259" key="5">
    <source>
        <dbReference type="Pfam" id="PF07859"/>
    </source>
</evidence>
<dbReference type="OrthoDB" id="128186at2"/>
<evidence type="ECO:0000256" key="2">
    <source>
        <dbReference type="ARBA" id="ARBA00022801"/>
    </source>
</evidence>